<keyword evidence="3" id="KW-1185">Reference proteome</keyword>
<dbReference type="Proteomes" id="UP000011185">
    <property type="component" value="Unassembled WGS sequence"/>
</dbReference>
<evidence type="ECO:0000256" key="1">
    <source>
        <dbReference type="SAM" id="MobiDB-lite"/>
    </source>
</evidence>
<feature type="non-terminal residue" evidence="2">
    <location>
        <position position="219"/>
    </location>
</feature>
<evidence type="ECO:0000313" key="2">
    <source>
        <dbReference type="EMBL" id="ELQ75055.1"/>
    </source>
</evidence>
<dbReference type="EMBL" id="JH993996">
    <property type="protein sequence ID" value="ELQ75055.1"/>
    <property type="molecule type" value="Genomic_DNA"/>
</dbReference>
<dbReference type="VEuPathDB" id="MicrosporidiaDB:THOM_1984"/>
<feature type="compositionally biased region" description="Polar residues" evidence="1">
    <location>
        <begin position="34"/>
        <end position="51"/>
    </location>
</feature>
<sequence>MSVKKSGESSLTESENYVIVISSDSESTEPESSNYNNDYVPSTTESPAATVSTPSNMVLSHEQTNQKENTALCYTHPTYSTLPAVLCEQQEQLNVIQPSVNSNLSNIHLFSEMRDGETNQMLETSQVTTDSQPCIQVTEPISNPLEGTSQQVHTTPQDNTSTHSENGRRATPLRPKALYPHEVASRMYPEYFYNPLHIFATIYPDATYYGRQFYSCRSI</sequence>
<gene>
    <name evidence="2" type="ORF">THOM_1984</name>
</gene>
<protein>
    <submittedName>
        <fullName evidence="2">Uncharacterized protein</fullName>
    </submittedName>
</protein>
<evidence type="ECO:0000313" key="3">
    <source>
        <dbReference type="Proteomes" id="UP000011185"/>
    </source>
</evidence>
<accession>L7JUQ8</accession>
<dbReference type="AlphaFoldDB" id="L7JUQ8"/>
<reference evidence="2 3" key="1">
    <citation type="journal article" date="2012" name="PLoS Pathog.">
        <title>The genome of the obligate intracellular parasite Trachipleistophora hominis: new insights into microsporidian genome dynamics and reductive evolution.</title>
        <authorList>
            <person name="Heinz E."/>
            <person name="Williams T.A."/>
            <person name="Nakjang S."/>
            <person name="Noel C.J."/>
            <person name="Swan D.C."/>
            <person name="Goldberg A.V."/>
            <person name="Harris S.R."/>
            <person name="Weinmaier T."/>
            <person name="Markert S."/>
            <person name="Becher D."/>
            <person name="Bernhardt J."/>
            <person name="Dagan T."/>
            <person name="Hacker C."/>
            <person name="Lucocq J.M."/>
            <person name="Schweder T."/>
            <person name="Rattei T."/>
            <person name="Hall N."/>
            <person name="Hirt R.P."/>
            <person name="Embley T.M."/>
        </authorList>
    </citation>
    <scope>NUCLEOTIDE SEQUENCE [LARGE SCALE GENOMIC DNA]</scope>
</reference>
<feature type="region of interest" description="Disordered" evidence="1">
    <location>
        <begin position="141"/>
        <end position="175"/>
    </location>
</feature>
<dbReference type="HOGENOM" id="CLU_1264300_0_0_1"/>
<organism evidence="2 3">
    <name type="scientific">Trachipleistophora hominis</name>
    <name type="common">Microsporidian parasite</name>
    <dbReference type="NCBI Taxonomy" id="72359"/>
    <lineage>
        <taxon>Eukaryota</taxon>
        <taxon>Fungi</taxon>
        <taxon>Fungi incertae sedis</taxon>
        <taxon>Microsporidia</taxon>
        <taxon>Pleistophoridae</taxon>
        <taxon>Trachipleistophora</taxon>
    </lineage>
</organism>
<feature type="region of interest" description="Disordered" evidence="1">
    <location>
        <begin position="1"/>
        <end position="51"/>
    </location>
</feature>
<feature type="compositionally biased region" description="Low complexity" evidence="1">
    <location>
        <begin position="22"/>
        <end position="33"/>
    </location>
</feature>
<name>L7JUQ8_TRAHO</name>
<dbReference type="InParanoid" id="L7JUQ8"/>
<proteinExistence type="predicted"/>
<feature type="compositionally biased region" description="Polar residues" evidence="1">
    <location>
        <begin position="141"/>
        <end position="164"/>
    </location>
</feature>